<gene>
    <name evidence="2" type="ORF">ZHAS_00017728</name>
</gene>
<feature type="region of interest" description="Disordered" evidence="1">
    <location>
        <begin position="70"/>
        <end position="134"/>
    </location>
</feature>
<dbReference type="EMBL" id="ATLV01023783">
    <property type="status" value="NOT_ANNOTATED_CDS"/>
    <property type="molecule type" value="Genomic_DNA"/>
</dbReference>
<dbReference type="EMBL" id="KE525346">
    <property type="protein sequence ID" value="KFB49523.1"/>
    <property type="molecule type" value="Genomic_DNA"/>
</dbReference>
<evidence type="ECO:0000313" key="2">
    <source>
        <dbReference type="EMBL" id="KFB49523.1"/>
    </source>
</evidence>
<evidence type="ECO:0000313" key="3">
    <source>
        <dbReference type="EnsemblMetazoa" id="ASIC017728-PA"/>
    </source>
</evidence>
<reference evidence="2 4" key="1">
    <citation type="journal article" date="2014" name="BMC Genomics">
        <title>Genome sequence of Anopheles sinensis provides insight into genetics basis of mosquito competence for malaria parasites.</title>
        <authorList>
            <person name="Zhou D."/>
            <person name="Zhang D."/>
            <person name="Ding G."/>
            <person name="Shi L."/>
            <person name="Hou Q."/>
            <person name="Ye Y."/>
            <person name="Xu Y."/>
            <person name="Zhou H."/>
            <person name="Xiong C."/>
            <person name="Li S."/>
            <person name="Yu J."/>
            <person name="Hong S."/>
            <person name="Yu X."/>
            <person name="Zou P."/>
            <person name="Chen C."/>
            <person name="Chang X."/>
            <person name="Wang W."/>
            <person name="Lv Y."/>
            <person name="Sun Y."/>
            <person name="Ma L."/>
            <person name="Shen B."/>
            <person name="Zhu C."/>
        </authorList>
    </citation>
    <scope>NUCLEOTIDE SEQUENCE [LARGE SCALE GENOMIC DNA]</scope>
</reference>
<name>A0A084WH29_ANOSI</name>
<accession>A0A084WH29</accession>
<evidence type="ECO:0000256" key="1">
    <source>
        <dbReference type="SAM" id="MobiDB-lite"/>
    </source>
</evidence>
<dbReference type="EnsemblMetazoa" id="ASIC017728-RA">
    <property type="protein sequence ID" value="ASIC017728-PA"/>
    <property type="gene ID" value="ASIC017728"/>
</dbReference>
<evidence type="ECO:0000313" key="4">
    <source>
        <dbReference type="Proteomes" id="UP000030765"/>
    </source>
</evidence>
<proteinExistence type="predicted"/>
<dbReference type="Proteomes" id="UP000030765">
    <property type="component" value="Unassembled WGS sequence"/>
</dbReference>
<sequence length="134" mass="14529">MCDLFYFLRKLDGVPNHAPSPDGFTDEAPGASILALVSPQSTRRLHQTFVSPPSTRRLHRNGSSRYTISSRYRGIGSRTAERNGEHRKEGKGVPIAKGAASCKVAESLSSSSHRTRPPPPCDAEGLNQVKGCEL</sequence>
<dbReference type="AlphaFoldDB" id="A0A084WH29"/>
<organism evidence="2">
    <name type="scientific">Anopheles sinensis</name>
    <name type="common">Mosquito</name>
    <dbReference type="NCBI Taxonomy" id="74873"/>
    <lineage>
        <taxon>Eukaryota</taxon>
        <taxon>Metazoa</taxon>
        <taxon>Ecdysozoa</taxon>
        <taxon>Arthropoda</taxon>
        <taxon>Hexapoda</taxon>
        <taxon>Insecta</taxon>
        <taxon>Pterygota</taxon>
        <taxon>Neoptera</taxon>
        <taxon>Endopterygota</taxon>
        <taxon>Diptera</taxon>
        <taxon>Nematocera</taxon>
        <taxon>Culicoidea</taxon>
        <taxon>Culicidae</taxon>
        <taxon>Anophelinae</taxon>
        <taxon>Anopheles</taxon>
    </lineage>
</organism>
<feature type="compositionally biased region" description="Basic and acidic residues" evidence="1">
    <location>
        <begin position="79"/>
        <end position="91"/>
    </location>
</feature>
<keyword evidence="4" id="KW-1185">Reference proteome</keyword>
<protein>
    <submittedName>
        <fullName evidence="2 3">Beta-ketoacyl synthase</fullName>
    </submittedName>
</protein>
<dbReference type="VEuPathDB" id="VectorBase:ASIC017728"/>
<reference evidence="3" key="2">
    <citation type="submission" date="2020-05" db="UniProtKB">
        <authorList>
            <consortium name="EnsemblMetazoa"/>
        </authorList>
    </citation>
    <scope>IDENTIFICATION</scope>
</reference>